<organism evidence="2 3">
    <name type="scientific">Romanomermis culicivorax</name>
    <name type="common">Nematode worm</name>
    <dbReference type="NCBI Taxonomy" id="13658"/>
    <lineage>
        <taxon>Eukaryota</taxon>
        <taxon>Metazoa</taxon>
        <taxon>Ecdysozoa</taxon>
        <taxon>Nematoda</taxon>
        <taxon>Enoplea</taxon>
        <taxon>Dorylaimia</taxon>
        <taxon>Mermithida</taxon>
        <taxon>Mermithoidea</taxon>
        <taxon>Mermithidae</taxon>
        <taxon>Romanomermis</taxon>
    </lineage>
</organism>
<dbReference type="AlphaFoldDB" id="A0A915J141"/>
<dbReference type="Proteomes" id="UP000887565">
    <property type="component" value="Unplaced"/>
</dbReference>
<reference evidence="3" key="1">
    <citation type="submission" date="2022-11" db="UniProtKB">
        <authorList>
            <consortium name="WormBaseParasite"/>
        </authorList>
    </citation>
    <scope>IDENTIFICATION</scope>
</reference>
<accession>A0A915J141</accession>
<dbReference type="WBParaSite" id="nRc.2.0.1.t19412-RA">
    <property type="protein sequence ID" value="nRc.2.0.1.t19412-RA"/>
    <property type="gene ID" value="nRc.2.0.1.g19412"/>
</dbReference>
<proteinExistence type="predicted"/>
<evidence type="ECO:0000313" key="2">
    <source>
        <dbReference type="Proteomes" id="UP000887565"/>
    </source>
</evidence>
<evidence type="ECO:0000256" key="1">
    <source>
        <dbReference type="SAM" id="SignalP"/>
    </source>
</evidence>
<feature type="signal peptide" evidence="1">
    <location>
        <begin position="1"/>
        <end position="17"/>
    </location>
</feature>
<sequence>MLLSLLLFLALTTVIDRHPCQASLCIEITSPCLRTRPRFRNIYQQRCRERCAAKLGWPIGHCRKTEGICSSIKAFCECIGNQNGHISVKRIPLNENEYIIYSMLNFDVEEIDFFMLQGNEICNLLLACTVIPRNIKALF</sequence>
<protein>
    <submittedName>
        <fullName evidence="3">Uncharacterized protein</fullName>
    </submittedName>
</protein>
<keyword evidence="2" id="KW-1185">Reference proteome</keyword>
<evidence type="ECO:0000313" key="3">
    <source>
        <dbReference type="WBParaSite" id="nRc.2.0.1.t19412-RA"/>
    </source>
</evidence>
<keyword evidence="1" id="KW-0732">Signal</keyword>
<name>A0A915J141_ROMCU</name>
<feature type="chain" id="PRO_5036827483" evidence="1">
    <location>
        <begin position="18"/>
        <end position="139"/>
    </location>
</feature>